<evidence type="ECO:0008006" key="3">
    <source>
        <dbReference type="Google" id="ProtNLM"/>
    </source>
</evidence>
<dbReference type="RefSeq" id="WP_140504387.1">
    <property type="nucleotide sequence ID" value="NZ_RCZH01000003.1"/>
</dbReference>
<organism evidence="1 2">
    <name type="scientific">Flavobacterium pectinovorum</name>
    <dbReference type="NCBI Taxonomy" id="29533"/>
    <lineage>
        <taxon>Bacteria</taxon>
        <taxon>Pseudomonadati</taxon>
        <taxon>Bacteroidota</taxon>
        <taxon>Flavobacteriia</taxon>
        <taxon>Flavobacteriales</taxon>
        <taxon>Flavobacteriaceae</taxon>
        <taxon>Flavobacterium</taxon>
    </lineage>
</organism>
<dbReference type="EMBL" id="RCZH01000003">
    <property type="protein sequence ID" value="TPG43904.1"/>
    <property type="molecule type" value="Genomic_DNA"/>
</dbReference>
<dbReference type="Proteomes" id="UP000319700">
    <property type="component" value="Unassembled WGS sequence"/>
</dbReference>
<dbReference type="OrthoDB" id="1360980at2"/>
<dbReference type="AlphaFoldDB" id="A0A502F3U1"/>
<dbReference type="Gene3D" id="2.60.40.1120">
    <property type="entry name" value="Carboxypeptidase-like, regulatory domain"/>
    <property type="match status" value="1"/>
</dbReference>
<accession>A0A502F3U1</accession>
<keyword evidence="2" id="KW-1185">Reference proteome</keyword>
<sequence length="110" mass="12933">MKRIFIFTILLLTSCINSNKFNGHVYDYDTEKPIKNVAIDINGHKTQTDSTGYFYVEVNFSSVYKMILKKEGYVTKKIYRKPDSLGKYSQNSLKYNRLYLFAKESDFNNN</sequence>
<protein>
    <recommendedName>
        <fullName evidence="3">Carboxypeptidase regulatory-like domain-containing protein</fullName>
    </recommendedName>
</protein>
<evidence type="ECO:0000313" key="2">
    <source>
        <dbReference type="Proteomes" id="UP000319700"/>
    </source>
</evidence>
<proteinExistence type="predicted"/>
<name>A0A502F3U1_9FLAO</name>
<evidence type="ECO:0000313" key="1">
    <source>
        <dbReference type="EMBL" id="TPG43904.1"/>
    </source>
</evidence>
<comment type="caution">
    <text evidence="1">The sequence shown here is derived from an EMBL/GenBank/DDBJ whole genome shotgun (WGS) entry which is preliminary data.</text>
</comment>
<dbReference type="PROSITE" id="PS51257">
    <property type="entry name" value="PROKAR_LIPOPROTEIN"/>
    <property type="match status" value="1"/>
</dbReference>
<gene>
    <name evidence="1" type="ORF">EAH81_04960</name>
</gene>
<dbReference type="InterPro" id="IPR008969">
    <property type="entry name" value="CarboxyPept-like_regulatory"/>
</dbReference>
<reference evidence="1 2" key="1">
    <citation type="journal article" date="2019" name="Environ. Microbiol.">
        <title>Species interactions and distinct microbial communities in high Arctic permafrost affected cryosols are associated with the CH4 and CO2 gas fluxes.</title>
        <authorList>
            <person name="Altshuler I."/>
            <person name="Hamel J."/>
            <person name="Turney S."/>
            <person name="Magnuson E."/>
            <person name="Levesque R."/>
            <person name="Greer C."/>
            <person name="Whyte L.G."/>
        </authorList>
    </citation>
    <scope>NUCLEOTIDE SEQUENCE [LARGE SCALE GENOMIC DNA]</scope>
    <source>
        <strain evidence="1 2">42</strain>
    </source>
</reference>
<dbReference type="SUPFAM" id="SSF49464">
    <property type="entry name" value="Carboxypeptidase regulatory domain-like"/>
    <property type="match status" value="1"/>
</dbReference>